<dbReference type="Proteomes" id="UP001558613">
    <property type="component" value="Unassembled WGS sequence"/>
</dbReference>
<accession>A0ABR3LSL4</accession>
<feature type="region of interest" description="Disordered" evidence="1">
    <location>
        <begin position="148"/>
        <end position="185"/>
    </location>
</feature>
<proteinExistence type="predicted"/>
<sequence>MLKLCFRRSGFDGLSVTPCFYRHLHSSGRRTGHRWDRLTEARAVLLHRLSASPVCLNMLLDPSLSGRSRFCMRRTLLCWETARAALMRETHQLILSFKAVSHRAALAFFLRPLKKKRSVALIRSWPGRVCPSSGEEEGRISNQRCSDQTGVTLSPVRPESKAGFISERSRRGPAQETHVQVQTQHQKKEQELFLVL</sequence>
<reference evidence="2 3" key="1">
    <citation type="submission" date="2023-09" db="EMBL/GenBank/DDBJ databases">
        <authorList>
            <person name="Wang M."/>
        </authorList>
    </citation>
    <scope>NUCLEOTIDE SEQUENCE [LARGE SCALE GENOMIC DNA]</scope>
    <source>
        <strain evidence="2">GT-2023</strain>
        <tissue evidence="2">Liver</tissue>
    </source>
</reference>
<keyword evidence="3" id="KW-1185">Reference proteome</keyword>
<evidence type="ECO:0000256" key="1">
    <source>
        <dbReference type="SAM" id="MobiDB-lite"/>
    </source>
</evidence>
<protein>
    <submittedName>
        <fullName evidence="2">Uncharacterized protein</fullName>
    </submittedName>
</protein>
<evidence type="ECO:0000313" key="2">
    <source>
        <dbReference type="EMBL" id="KAL1254996.1"/>
    </source>
</evidence>
<organism evidence="2 3">
    <name type="scientific">Cirrhinus molitorella</name>
    <name type="common">mud carp</name>
    <dbReference type="NCBI Taxonomy" id="172907"/>
    <lineage>
        <taxon>Eukaryota</taxon>
        <taxon>Metazoa</taxon>
        <taxon>Chordata</taxon>
        <taxon>Craniata</taxon>
        <taxon>Vertebrata</taxon>
        <taxon>Euteleostomi</taxon>
        <taxon>Actinopterygii</taxon>
        <taxon>Neopterygii</taxon>
        <taxon>Teleostei</taxon>
        <taxon>Ostariophysi</taxon>
        <taxon>Cypriniformes</taxon>
        <taxon>Cyprinidae</taxon>
        <taxon>Labeoninae</taxon>
        <taxon>Labeonini</taxon>
        <taxon>Cirrhinus</taxon>
    </lineage>
</organism>
<dbReference type="EMBL" id="JAYMGO010000019">
    <property type="protein sequence ID" value="KAL1254996.1"/>
    <property type="molecule type" value="Genomic_DNA"/>
</dbReference>
<name>A0ABR3LSL4_9TELE</name>
<evidence type="ECO:0000313" key="3">
    <source>
        <dbReference type="Proteomes" id="UP001558613"/>
    </source>
</evidence>
<feature type="compositionally biased region" description="Low complexity" evidence="1">
    <location>
        <begin position="175"/>
        <end position="184"/>
    </location>
</feature>
<gene>
    <name evidence="2" type="ORF">QQF64_013057</name>
</gene>
<comment type="caution">
    <text evidence="2">The sequence shown here is derived from an EMBL/GenBank/DDBJ whole genome shotgun (WGS) entry which is preliminary data.</text>
</comment>